<sequence>MGICNIVKSITYERCNYRLRILYSGLLRDTH</sequence>
<dbReference type="EMBL" id="OGUS01000109">
    <property type="protein sequence ID" value="SPC10905.1"/>
    <property type="molecule type" value="Genomic_DNA"/>
</dbReference>
<protein>
    <submittedName>
        <fullName evidence="1">Uncharacterized protein</fullName>
    </submittedName>
</protein>
<name>A0A375FVT8_9BURK</name>
<proteinExistence type="predicted"/>
<organism evidence="1">
    <name type="scientific">Cupriavidus oxalaticus</name>
    <dbReference type="NCBI Taxonomy" id="96344"/>
    <lineage>
        <taxon>Bacteria</taxon>
        <taxon>Pseudomonadati</taxon>
        <taxon>Pseudomonadota</taxon>
        <taxon>Betaproteobacteria</taxon>
        <taxon>Burkholderiales</taxon>
        <taxon>Burkholderiaceae</taxon>
        <taxon>Cupriavidus</taxon>
    </lineage>
</organism>
<gene>
    <name evidence="1" type="ORF">CO2235_10290</name>
</gene>
<reference evidence="1" key="1">
    <citation type="submission" date="2018-01" db="EMBL/GenBank/DDBJ databases">
        <authorList>
            <person name="Clerissi C."/>
        </authorList>
    </citation>
    <scope>NUCLEOTIDE SEQUENCE</scope>
    <source>
        <strain evidence="1">Cupriavidus oxalaticus LMG 2235</strain>
    </source>
</reference>
<comment type="caution">
    <text evidence="1">The sequence shown here is derived from an EMBL/GenBank/DDBJ whole genome shotgun (WGS) entry which is preliminary data.</text>
</comment>
<dbReference type="Proteomes" id="UP000256862">
    <property type="component" value="Chromosome CO2235"/>
</dbReference>
<dbReference type="AlphaFoldDB" id="A0A375FVT8"/>
<evidence type="ECO:0000313" key="1">
    <source>
        <dbReference type="EMBL" id="SPC10905.1"/>
    </source>
</evidence>
<accession>A0A375FVT8</accession>